<reference evidence="1 3" key="1">
    <citation type="journal article" date="2017" name="Nature">
        <title>The sunflower genome provides insights into oil metabolism, flowering and Asterid evolution.</title>
        <authorList>
            <person name="Badouin H."/>
            <person name="Gouzy J."/>
            <person name="Grassa C.J."/>
            <person name="Murat F."/>
            <person name="Staton S.E."/>
            <person name="Cottret L."/>
            <person name="Lelandais-Briere C."/>
            <person name="Owens G.L."/>
            <person name="Carrere S."/>
            <person name="Mayjonade B."/>
            <person name="Legrand L."/>
            <person name="Gill N."/>
            <person name="Kane N.C."/>
            <person name="Bowers J.E."/>
            <person name="Hubner S."/>
            <person name="Bellec A."/>
            <person name="Berard A."/>
            <person name="Berges H."/>
            <person name="Blanchet N."/>
            <person name="Boniface M.C."/>
            <person name="Brunel D."/>
            <person name="Catrice O."/>
            <person name="Chaidir N."/>
            <person name="Claudel C."/>
            <person name="Donnadieu C."/>
            <person name="Faraut T."/>
            <person name="Fievet G."/>
            <person name="Helmstetter N."/>
            <person name="King M."/>
            <person name="Knapp S.J."/>
            <person name="Lai Z."/>
            <person name="Le Paslier M.C."/>
            <person name="Lippi Y."/>
            <person name="Lorenzon L."/>
            <person name="Mandel J.R."/>
            <person name="Marage G."/>
            <person name="Marchand G."/>
            <person name="Marquand E."/>
            <person name="Bret-Mestries E."/>
            <person name="Morien E."/>
            <person name="Nambeesan S."/>
            <person name="Nguyen T."/>
            <person name="Pegot-Espagnet P."/>
            <person name="Pouilly N."/>
            <person name="Raftis F."/>
            <person name="Sallet E."/>
            <person name="Schiex T."/>
            <person name="Thomas J."/>
            <person name="Vandecasteele C."/>
            <person name="Vares D."/>
            <person name="Vear F."/>
            <person name="Vautrin S."/>
            <person name="Crespi M."/>
            <person name="Mangin B."/>
            <person name="Burke J.M."/>
            <person name="Salse J."/>
            <person name="Munos S."/>
            <person name="Vincourt P."/>
            <person name="Rieseberg L.H."/>
            <person name="Langlade N.B."/>
        </authorList>
    </citation>
    <scope>NUCLEOTIDE SEQUENCE [LARGE SCALE GENOMIC DNA]</scope>
    <source>
        <strain evidence="3">cv. SF193</strain>
        <tissue evidence="1">Leaves</tissue>
    </source>
</reference>
<accession>A0A251TB18</accession>
<evidence type="ECO:0000313" key="1">
    <source>
        <dbReference type="EMBL" id="KAF5781689.1"/>
    </source>
</evidence>
<organism evidence="2 3">
    <name type="scientific">Helianthus annuus</name>
    <name type="common">Common sunflower</name>
    <dbReference type="NCBI Taxonomy" id="4232"/>
    <lineage>
        <taxon>Eukaryota</taxon>
        <taxon>Viridiplantae</taxon>
        <taxon>Streptophyta</taxon>
        <taxon>Embryophyta</taxon>
        <taxon>Tracheophyta</taxon>
        <taxon>Spermatophyta</taxon>
        <taxon>Magnoliopsida</taxon>
        <taxon>eudicotyledons</taxon>
        <taxon>Gunneridae</taxon>
        <taxon>Pentapetalae</taxon>
        <taxon>asterids</taxon>
        <taxon>campanulids</taxon>
        <taxon>Asterales</taxon>
        <taxon>Asteraceae</taxon>
        <taxon>Asteroideae</taxon>
        <taxon>Heliantheae alliance</taxon>
        <taxon>Heliantheae</taxon>
        <taxon>Helianthus</taxon>
    </lineage>
</organism>
<reference evidence="1" key="3">
    <citation type="submission" date="2020-06" db="EMBL/GenBank/DDBJ databases">
        <title>Helianthus annuus Genome sequencing and assembly Release 2.</title>
        <authorList>
            <person name="Gouzy J."/>
            <person name="Langlade N."/>
            <person name="Munos S."/>
        </authorList>
    </citation>
    <scope>NUCLEOTIDE SEQUENCE</scope>
    <source>
        <tissue evidence="1">Leaves</tissue>
    </source>
</reference>
<dbReference type="EMBL" id="MNCJ02000326">
    <property type="protein sequence ID" value="KAF5781689.1"/>
    <property type="molecule type" value="Genomic_DNA"/>
</dbReference>
<proteinExistence type="predicted"/>
<dbReference type="InParanoid" id="A0A251TB18"/>
<dbReference type="AlphaFoldDB" id="A0A251TB18"/>
<protein>
    <submittedName>
        <fullName evidence="2">Uncharacterized protein</fullName>
    </submittedName>
</protein>
<keyword evidence="3" id="KW-1185">Reference proteome</keyword>
<gene>
    <name evidence="2" type="ORF">HannXRQ_Chr11g0340501</name>
    <name evidence="1" type="ORF">HanXRQr2_Chr11g0486671</name>
</gene>
<evidence type="ECO:0000313" key="2">
    <source>
        <dbReference type="EMBL" id="OTG08330.1"/>
    </source>
</evidence>
<evidence type="ECO:0000313" key="3">
    <source>
        <dbReference type="Proteomes" id="UP000215914"/>
    </source>
</evidence>
<sequence>MTLNKKKDTSTTRMATLHDLAGLKPCGNGSSHFKRSQVMWKSLKPCEKVLSHVETSQAMWKRLKPYEAVWKRLKPC</sequence>
<dbReference type="Proteomes" id="UP000215914">
    <property type="component" value="Chromosome 11"/>
</dbReference>
<reference evidence="2" key="2">
    <citation type="submission" date="2017-02" db="EMBL/GenBank/DDBJ databases">
        <title>Sunflower complete genome.</title>
        <authorList>
            <person name="Langlade N."/>
            <person name="Munos S."/>
        </authorList>
    </citation>
    <scope>NUCLEOTIDE SEQUENCE [LARGE SCALE GENOMIC DNA]</scope>
    <source>
        <tissue evidence="2">Leaves</tissue>
    </source>
</reference>
<name>A0A251TB18_HELAN</name>
<dbReference type="Gramene" id="mRNA:HanXRQr2_Chr11g0486671">
    <property type="protein sequence ID" value="mRNA:HanXRQr2_Chr11g0486671"/>
    <property type="gene ID" value="HanXRQr2_Chr11g0486671"/>
</dbReference>
<dbReference type="EMBL" id="CM007900">
    <property type="protein sequence ID" value="OTG08330.1"/>
    <property type="molecule type" value="Genomic_DNA"/>
</dbReference>